<sequence>MLVSALLRKSFPIQSDLTRFVPILEICLFHFIDGNPYLLSFGVYLFFYRFETLNGCFLRVLTHQLLILVCPKPRHLAPDLTRRLRPL</sequence>
<geneLocation type="mitochondrion" evidence="1"/>
<organism evidence="1">
    <name type="scientific">Picea glauca</name>
    <name type="common">White spruce</name>
    <name type="synonym">Pinus glauca</name>
    <dbReference type="NCBI Taxonomy" id="3330"/>
    <lineage>
        <taxon>Eukaryota</taxon>
        <taxon>Viridiplantae</taxon>
        <taxon>Streptophyta</taxon>
        <taxon>Embryophyta</taxon>
        <taxon>Tracheophyta</taxon>
        <taxon>Spermatophyta</taxon>
        <taxon>Pinopsida</taxon>
        <taxon>Pinidae</taxon>
        <taxon>Conifers I</taxon>
        <taxon>Pinales</taxon>
        <taxon>Pinaceae</taxon>
        <taxon>Picea</taxon>
    </lineage>
</organism>
<evidence type="ECO:0000313" key="1">
    <source>
        <dbReference type="EMBL" id="KUM46846.1"/>
    </source>
</evidence>
<name>A0A101LWX5_PICGL</name>
<proteinExistence type="predicted"/>
<reference evidence="1" key="1">
    <citation type="journal article" date="2015" name="Genome Biol. Evol.">
        <title>Organellar Genomes of White Spruce (Picea glauca): Assembly and Annotation.</title>
        <authorList>
            <person name="Jackman S.D."/>
            <person name="Warren R.L."/>
            <person name="Gibb E.A."/>
            <person name="Vandervalk B.P."/>
            <person name="Mohamadi H."/>
            <person name="Chu J."/>
            <person name="Raymond A."/>
            <person name="Pleasance S."/>
            <person name="Coope R."/>
            <person name="Wildung M.R."/>
            <person name="Ritland C.E."/>
            <person name="Bousquet J."/>
            <person name="Jones S.J."/>
            <person name="Bohlmann J."/>
            <person name="Birol I."/>
        </authorList>
    </citation>
    <scope>NUCLEOTIDE SEQUENCE [LARGE SCALE GENOMIC DNA]</scope>
    <source>
        <tissue evidence="1">Flushing bud</tissue>
    </source>
</reference>
<accession>A0A101LWX5</accession>
<keyword evidence="1" id="KW-0496">Mitochondrion</keyword>
<protein>
    <submittedName>
        <fullName evidence="1">Uncharacterized protein</fullName>
    </submittedName>
</protein>
<dbReference type="EMBL" id="LKAM01000009">
    <property type="protein sequence ID" value="KUM46846.1"/>
    <property type="molecule type" value="Genomic_DNA"/>
</dbReference>
<gene>
    <name evidence="1" type="ORF">ABT39_MTgene6301</name>
</gene>
<comment type="caution">
    <text evidence="1">The sequence shown here is derived from an EMBL/GenBank/DDBJ whole genome shotgun (WGS) entry which is preliminary data.</text>
</comment>
<dbReference type="AlphaFoldDB" id="A0A101LWX5"/>